<proteinExistence type="predicted"/>
<dbReference type="OrthoDB" id="1624380at2"/>
<sequence length="138" mass="16153">MSVREKFIRRVVSLSSRRLGGDTDAATEFDLQKRSLHRRWDDLLGTEKFLAGAAAVLLLLVIVQFVWIAVLQYNLYTLTEQARIQQTRIAQLEQSVKKHNNLLYSTEITMQDIEKKWHDLHFRVLQNTWKLDSKAETP</sequence>
<evidence type="ECO:0000256" key="1">
    <source>
        <dbReference type="SAM" id="Phobius"/>
    </source>
</evidence>
<gene>
    <name evidence="2" type="ORF">DKB62_02655</name>
</gene>
<dbReference type="AlphaFoldDB" id="A0A346AXG4"/>
<dbReference type="EMBL" id="CP029462">
    <property type="protein sequence ID" value="AXL20557.1"/>
    <property type="molecule type" value="Genomic_DNA"/>
</dbReference>
<dbReference type="KEGG" id="meg:DKB62_02655"/>
<evidence type="ECO:0000313" key="3">
    <source>
        <dbReference type="Proteomes" id="UP000254337"/>
    </source>
</evidence>
<accession>A0A346AXG4</accession>
<organism evidence="2 3">
    <name type="scientific">Megasphaera stantonii</name>
    <dbReference type="NCBI Taxonomy" id="2144175"/>
    <lineage>
        <taxon>Bacteria</taxon>
        <taxon>Bacillati</taxon>
        <taxon>Bacillota</taxon>
        <taxon>Negativicutes</taxon>
        <taxon>Veillonellales</taxon>
        <taxon>Veillonellaceae</taxon>
        <taxon>Megasphaera</taxon>
    </lineage>
</organism>
<keyword evidence="1" id="KW-0812">Transmembrane</keyword>
<evidence type="ECO:0000313" key="2">
    <source>
        <dbReference type="EMBL" id="AXL20557.1"/>
    </source>
</evidence>
<keyword evidence="1" id="KW-0472">Membrane</keyword>
<dbReference type="RefSeq" id="WP_107195695.1">
    <property type="nucleotide sequence ID" value="NZ_CAUWMV010000001.1"/>
</dbReference>
<keyword evidence="3" id="KW-1185">Reference proteome</keyword>
<dbReference type="Proteomes" id="UP000254337">
    <property type="component" value="Chromosome"/>
</dbReference>
<keyword evidence="1" id="KW-1133">Transmembrane helix</keyword>
<feature type="transmembrane region" description="Helical" evidence="1">
    <location>
        <begin position="49"/>
        <end position="70"/>
    </location>
</feature>
<name>A0A346AXG4_9FIRM</name>
<reference evidence="2 3" key="1">
    <citation type="submission" date="2018-05" db="EMBL/GenBank/DDBJ databases">
        <title>Complete genome sequence of Megasphaera sp. AJH120T, isolated from the ceca of a chicken.</title>
        <authorList>
            <person name="Maki J."/>
            <person name="Looft T."/>
        </authorList>
    </citation>
    <scope>NUCLEOTIDE SEQUENCE [LARGE SCALE GENOMIC DNA]</scope>
    <source>
        <strain evidence="2 3">AJH120</strain>
    </source>
</reference>
<protein>
    <submittedName>
        <fullName evidence="2">Uncharacterized protein</fullName>
    </submittedName>
</protein>